<dbReference type="GO" id="GO:0006264">
    <property type="term" value="P:mitochondrial DNA replication"/>
    <property type="evidence" value="ECO:0007669"/>
    <property type="project" value="TreeGrafter"/>
</dbReference>
<protein>
    <submittedName>
        <fullName evidence="1">Uncharacterized protein</fullName>
    </submittedName>
</protein>
<dbReference type="EMBL" id="KV929674">
    <property type="protein sequence ID" value="PIO33889.1"/>
    <property type="molecule type" value="Genomic_DNA"/>
</dbReference>
<dbReference type="OrthoDB" id="5588663at2759"/>
<evidence type="ECO:0000313" key="2">
    <source>
        <dbReference type="Proteomes" id="UP000228934"/>
    </source>
</evidence>
<keyword evidence="2" id="KW-1185">Reference proteome</keyword>
<name>A0A2G9S158_AQUCT</name>
<reference evidence="2" key="1">
    <citation type="journal article" date="2017" name="Nat. Commun.">
        <title>The North American bullfrog draft genome provides insight into hormonal regulation of long noncoding RNA.</title>
        <authorList>
            <person name="Hammond S.A."/>
            <person name="Warren R.L."/>
            <person name="Vandervalk B.P."/>
            <person name="Kucuk E."/>
            <person name="Khan H."/>
            <person name="Gibb E.A."/>
            <person name="Pandoh P."/>
            <person name="Kirk H."/>
            <person name="Zhao Y."/>
            <person name="Jones M."/>
            <person name="Mungall A.J."/>
            <person name="Coope R."/>
            <person name="Pleasance S."/>
            <person name="Moore R.A."/>
            <person name="Holt R.A."/>
            <person name="Round J.M."/>
            <person name="Ohora S."/>
            <person name="Walle B.V."/>
            <person name="Veldhoen N."/>
            <person name="Helbing C.C."/>
            <person name="Birol I."/>
        </authorList>
    </citation>
    <scope>NUCLEOTIDE SEQUENCE [LARGE SCALE GENOMIC DNA]</scope>
</reference>
<dbReference type="Proteomes" id="UP000228934">
    <property type="component" value="Unassembled WGS sequence"/>
</dbReference>
<dbReference type="GO" id="GO:0003677">
    <property type="term" value="F:DNA binding"/>
    <property type="evidence" value="ECO:0007669"/>
    <property type="project" value="InterPro"/>
</dbReference>
<proteinExistence type="predicted"/>
<organism evidence="1 2">
    <name type="scientific">Aquarana catesbeiana</name>
    <name type="common">American bullfrog</name>
    <name type="synonym">Rana catesbeiana</name>
    <dbReference type="NCBI Taxonomy" id="8400"/>
    <lineage>
        <taxon>Eukaryota</taxon>
        <taxon>Metazoa</taxon>
        <taxon>Chordata</taxon>
        <taxon>Craniata</taxon>
        <taxon>Vertebrata</taxon>
        <taxon>Euteleostomi</taxon>
        <taxon>Amphibia</taxon>
        <taxon>Batrachia</taxon>
        <taxon>Anura</taxon>
        <taxon>Neobatrachia</taxon>
        <taxon>Ranoidea</taxon>
        <taxon>Ranidae</taxon>
        <taxon>Aquarana</taxon>
    </lineage>
</organism>
<dbReference type="GO" id="GO:0003887">
    <property type="term" value="F:DNA-directed DNA polymerase activity"/>
    <property type="evidence" value="ECO:0007669"/>
    <property type="project" value="TreeGrafter"/>
</dbReference>
<dbReference type="InterPro" id="IPR002297">
    <property type="entry name" value="DNA-dir_DNA_pol_A_mt"/>
</dbReference>
<dbReference type="GO" id="GO:0005760">
    <property type="term" value="C:gamma DNA polymerase complex"/>
    <property type="evidence" value="ECO:0007669"/>
    <property type="project" value="InterPro"/>
</dbReference>
<accession>A0A2G9S158</accession>
<dbReference type="GO" id="GO:0008408">
    <property type="term" value="F:3'-5' exonuclease activity"/>
    <property type="evidence" value="ECO:0007669"/>
    <property type="project" value="TreeGrafter"/>
</dbReference>
<dbReference type="PANTHER" id="PTHR10267:SF0">
    <property type="entry name" value="DNA POLYMERASE SUBUNIT GAMMA-1"/>
    <property type="match status" value="1"/>
</dbReference>
<dbReference type="PANTHER" id="PTHR10267">
    <property type="entry name" value="DNA POLYMERASE SUBUNIT GAMMA-1"/>
    <property type="match status" value="1"/>
</dbReference>
<evidence type="ECO:0000313" key="1">
    <source>
        <dbReference type="EMBL" id="PIO33889.1"/>
    </source>
</evidence>
<dbReference type="AlphaFoldDB" id="A0A2G9S158"/>
<gene>
    <name evidence="1" type="ORF">AB205_0177620</name>
</gene>
<sequence length="71" mass="8102">MGPMDRCMFAYKLGMLDLPQSVAFFSAVDIDRCLRKEVNMDCATPSNPTGLEQKYGIPPGMFHLYYLCQQF</sequence>